<name>A0A2P2LBW3_RHIMU</name>
<proteinExistence type="predicted"/>
<protein>
    <submittedName>
        <fullName evidence="1">Vacuolar cation/proton exchanger 1a</fullName>
    </submittedName>
</protein>
<evidence type="ECO:0000313" key="1">
    <source>
        <dbReference type="EMBL" id="MBX15442.1"/>
    </source>
</evidence>
<dbReference type="EMBL" id="GGEC01034958">
    <property type="protein sequence ID" value="MBX15442.1"/>
    <property type="molecule type" value="Transcribed_RNA"/>
</dbReference>
<accession>A0A2P2LBW3</accession>
<reference evidence="1" key="1">
    <citation type="submission" date="2018-02" db="EMBL/GenBank/DDBJ databases">
        <title>Rhizophora mucronata_Transcriptome.</title>
        <authorList>
            <person name="Meera S.P."/>
            <person name="Sreeshan A."/>
            <person name="Augustine A."/>
        </authorList>
    </citation>
    <scope>NUCLEOTIDE SEQUENCE</scope>
    <source>
        <tissue evidence="1">Leaf</tissue>
    </source>
</reference>
<sequence length="196" mass="21632">MSSLFLKAKMIAPACSAAFPTIGSRIILMKLTERPQESEASSMVPTTYSDNRAMKAVIPTSQTIPLANPITGVSSIVSPSSSSSCASNICRCVTNWKTMYALYPVSITMLLALDNWSVGTVVKLGDAPAMRNNSGRMWHNNPRSSNSMFTSACLLSYFCSLLMLAMPPQKREVPRTKRRFESTEPRREYFTTTILL</sequence>
<dbReference type="AlphaFoldDB" id="A0A2P2LBW3"/>
<organism evidence="1">
    <name type="scientific">Rhizophora mucronata</name>
    <name type="common">Asiatic mangrove</name>
    <dbReference type="NCBI Taxonomy" id="61149"/>
    <lineage>
        <taxon>Eukaryota</taxon>
        <taxon>Viridiplantae</taxon>
        <taxon>Streptophyta</taxon>
        <taxon>Embryophyta</taxon>
        <taxon>Tracheophyta</taxon>
        <taxon>Spermatophyta</taxon>
        <taxon>Magnoliopsida</taxon>
        <taxon>eudicotyledons</taxon>
        <taxon>Gunneridae</taxon>
        <taxon>Pentapetalae</taxon>
        <taxon>rosids</taxon>
        <taxon>fabids</taxon>
        <taxon>Malpighiales</taxon>
        <taxon>Rhizophoraceae</taxon>
        <taxon>Rhizophora</taxon>
    </lineage>
</organism>